<accession>A0ABV1KT70</accession>
<reference evidence="1 2" key="1">
    <citation type="journal article" date="2023" name="Genome Announc.">
        <title>Pan-Genome Analyses of the Genus Cohnella and Proposal of the Novel Species Cohnella silvisoli sp. nov., Isolated from Forest Soil.</title>
        <authorList>
            <person name="Wang C."/>
            <person name="Mao L."/>
            <person name="Bao G."/>
            <person name="Zhu H."/>
        </authorList>
    </citation>
    <scope>NUCLEOTIDE SEQUENCE [LARGE SCALE GENOMIC DNA]</scope>
    <source>
        <strain evidence="1 2">NL03-T5-1</strain>
    </source>
</reference>
<gene>
    <name evidence="1" type="ORF">QJS35_12385</name>
</gene>
<comment type="caution">
    <text evidence="1">The sequence shown here is derived from an EMBL/GenBank/DDBJ whole genome shotgun (WGS) entry which is preliminary data.</text>
</comment>
<dbReference type="Proteomes" id="UP001493487">
    <property type="component" value="Unassembled WGS sequence"/>
</dbReference>
<dbReference type="RefSeq" id="WP_232184324.1">
    <property type="nucleotide sequence ID" value="NZ_JAIOAP010000002.1"/>
</dbReference>
<protein>
    <submittedName>
        <fullName evidence="1">Uncharacterized protein</fullName>
    </submittedName>
</protein>
<keyword evidence="2" id="KW-1185">Reference proteome</keyword>
<proteinExistence type="predicted"/>
<evidence type="ECO:0000313" key="1">
    <source>
        <dbReference type="EMBL" id="MEQ4483192.1"/>
    </source>
</evidence>
<sequence length="107" mass="12400">MKTSYYLTVSQLEVFLHDSIKNNNKTLYHAFTYPDIISFMRQLTNMLVSQHMAYAIQNPHEIHEFESISDHMLHFFVSVIGLSEQSANAYIEEFFAQPMFSAVMKGG</sequence>
<name>A0ABV1KT70_9BACL</name>
<organism evidence="1 2">
    <name type="scientific">Cohnella silvisoli</name>
    <dbReference type="NCBI Taxonomy" id="2873699"/>
    <lineage>
        <taxon>Bacteria</taxon>
        <taxon>Bacillati</taxon>
        <taxon>Bacillota</taxon>
        <taxon>Bacilli</taxon>
        <taxon>Bacillales</taxon>
        <taxon>Paenibacillaceae</taxon>
        <taxon>Cohnella</taxon>
    </lineage>
</organism>
<dbReference type="EMBL" id="JASKHM010000006">
    <property type="protein sequence ID" value="MEQ4483192.1"/>
    <property type="molecule type" value="Genomic_DNA"/>
</dbReference>
<evidence type="ECO:0000313" key="2">
    <source>
        <dbReference type="Proteomes" id="UP001493487"/>
    </source>
</evidence>